<dbReference type="AlphaFoldDB" id="A0A4R2Q3R9"/>
<keyword evidence="3" id="KW-1185">Reference proteome</keyword>
<feature type="transmembrane region" description="Helical" evidence="1">
    <location>
        <begin position="320"/>
        <end position="338"/>
    </location>
</feature>
<evidence type="ECO:0000256" key="1">
    <source>
        <dbReference type="SAM" id="Phobius"/>
    </source>
</evidence>
<feature type="transmembrane region" description="Helical" evidence="1">
    <location>
        <begin position="292"/>
        <end position="313"/>
    </location>
</feature>
<feature type="transmembrane region" description="Helical" evidence="1">
    <location>
        <begin position="106"/>
        <end position="124"/>
    </location>
</feature>
<dbReference type="Proteomes" id="UP000294835">
    <property type="component" value="Unassembled WGS sequence"/>
</dbReference>
<organism evidence="2 3">
    <name type="scientific">Rhodovulum marinum</name>
    <dbReference type="NCBI Taxonomy" id="320662"/>
    <lineage>
        <taxon>Bacteria</taxon>
        <taxon>Pseudomonadati</taxon>
        <taxon>Pseudomonadota</taxon>
        <taxon>Alphaproteobacteria</taxon>
        <taxon>Rhodobacterales</taxon>
        <taxon>Paracoccaceae</taxon>
        <taxon>Rhodovulum</taxon>
    </lineage>
</organism>
<feature type="transmembrane region" description="Helical" evidence="1">
    <location>
        <begin position="267"/>
        <end position="286"/>
    </location>
</feature>
<keyword evidence="1" id="KW-0812">Transmembrane</keyword>
<feature type="transmembrane region" description="Helical" evidence="1">
    <location>
        <begin position="131"/>
        <end position="148"/>
    </location>
</feature>
<keyword evidence="1" id="KW-0472">Membrane</keyword>
<feature type="transmembrane region" description="Helical" evidence="1">
    <location>
        <begin position="58"/>
        <end position="86"/>
    </location>
</feature>
<keyword evidence="1" id="KW-1133">Transmembrane helix</keyword>
<sequence>MIRDFAAPAIIMVTAVYLLWGTLLSHDISWYLISTGWWLDGLRIYADILELNPPLAFYLTAIPVWVARVGALAPMAAFKGFVLVLVAGSLMLSQRLLVLETQLSPAARRAVLAVAAVGLLLLPVRDFGQREHLFAILFLPFLVMNLLSRPAPGPLRAGVAVWATFGIALKHYFLLLPLSILACQVIAARSFRPVLRVEYLLMAAMLALYVVTSAILHPAYFESVVPLTLQVYGAFDAPLLPTLFRAAIPVILLLIAWGFLGMNRTRPGSNAVAVLTAAAAIAVYLIQSKGWSYHLIPANVFAVMAVTWTAMTLSQARKHWWPGVVAAAFVMVVLAPELRHGPYKSPFAEAVEPFFACAPGERSFQIFSSTVSTGFPLANYAKATPANRAPTLWLFPGASYRLSLAEDPAEKAIYLAILQDARARVLKDFFRVVPQVVIVDESPQKKYFNGVPFDYLAFFSEDKRFSKAWRDYSLAGHVGTFAVYSREGCDLAGL</sequence>
<protein>
    <recommendedName>
        <fullName evidence="4">4-amino-4-deoxy-L-arabinose transferase-like glycosyltransferase</fullName>
    </recommendedName>
</protein>
<dbReference type="OrthoDB" id="6196188at2"/>
<comment type="caution">
    <text evidence="2">The sequence shown here is derived from an EMBL/GenBank/DDBJ whole genome shotgun (WGS) entry which is preliminary data.</text>
</comment>
<accession>A0A4R2Q3R9</accession>
<evidence type="ECO:0008006" key="4">
    <source>
        <dbReference type="Google" id="ProtNLM"/>
    </source>
</evidence>
<feature type="transmembrane region" description="Helical" evidence="1">
    <location>
        <begin position="5"/>
        <end position="22"/>
    </location>
</feature>
<dbReference type="RefSeq" id="WP_132461499.1">
    <property type="nucleotide sequence ID" value="NZ_SLXP01000003.1"/>
</dbReference>
<feature type="transmembrane region" description="Helical" evidence="1">
    <location>
        <begin position="240"/>
        <end position="260"/>
    </location>
</feature>
<evidence type="ECO:0000313" key="2">
    <source>
        <dbReference type="EMBL" id="TCP42368.1"/>
    </source>
</evidence>
<feature type="transmembrane region" description="Helical" evidence="1">
    <location>
        <begin position="160"/>
        <end position="187"/>
    </location>
</feature>
<proteinExistence type="predicted"/>
<name>A0A4R2Q3R9_9RHOB</name>
<reference evidence="2 3" key="1">
    <citation type="submission" date="2019-03" db="EMBL/GenBank/DDBJ databases">
        <title>Genomic Encyclopedia of Type Strains, Phase IV (KMG-IV): sequencing the most valuable type-strain genomes for metagenomic binning, comparative biology and taxonomic classification.</title>
        <authorList>
            <person name="Goeker M."/>
        </authorList>
    </citation>
    <scope>NUCLEOTIDE SEQUENCE [LARGE SCALE GENOMIC DNA]</scope>
    <source>
        <strain evidence="2 3">DSM 18063</strain>
    </source>
</reference>
<dbReference type="EMBL" id="SLXP01000003">
    <property type="protein sequence ID" value="TCP42368.1"/>
    <property type="molecule type" value="Genomic_DNA"/>
</dbReference>
<gene>
    <name evidence="2" type="ORF">EV662_103276</name>
</gene>
<evidence type="ECO:0000313" key="3">
    <source>
        <dbReference type="Proteomes" id="UP000294835"/>
    </source>
</evidence>
<feature type="transmembrane region" description="Helical" evidence="1">
    <location>
        <begin position="199"/>
        <end position="220"/>
    </location>
</feature>